<dbReference type="GO" id="GO:0003677">
    <property type="term" value="F:DNA binding"/>
    <property type="evidence" value="ECO:0007669"/>
    <property type="project" value="InterPro"/>
</dbReference>
<reference evidence="1" key="1">
    <citation type="submission" date="2021-09" db="EMBL/GenBank/DDBJ databases">
        <title>Network and meta-omics reveal the key degrader and cooperation patterns in an efficient 1,4-dioxane-degrading microbial community.</title>
        <authorList>
            <person name="Dai C."/>
        </authorList>
    </citation>
    <scope>NUCLEOTIDE SEQUENCE</scope>
    <source>
        <strain evidence="1">ZM13</strain>
    </source>
</reference>
<dbReference type="AlphaFoldDB" id="A0A9E7A8Y6"/>
<evidence type="ECO:0000313" key="2">
    <source>
        <dbReference type="Proteomes" id="UP000831684"/>
    </source>
</evidence>
<evidence type="ECO:0000313" key="1">
    <source>
        <dbReference type="EMBL" id="UOK72994.1"/>
    </source>
</evidence>
<dbReference type="InterPro" id="IPR009679">
    <property type="entry name" value="Phage_186_CII-like"/>
</dbReference>
<dbReference type="Pfam" id="PF06892">
    <property type="entry name" value="Phage_CP76"/>
    <property type="match status" value="1"/>
</dbReference>
<name>A0A9E7A8Y6_9HYPH</name>
<gene>
    <name evidence="1" type="ORF">K9D25_09990</name>
</gene>
<dbReference type="EMBL" id="CP083239">
    <property type="protein sequence ID" value="UOK72994.1"/>
    <property type="molecule type" value="Genomic_DNA"/>
</dbReference>
<dbReference type="KEGG" id="apol:K9D25_09990"/>
<organism evidence="1 2">
    <name type="scientific">Ancylobacter polymorphus</name>
    <dbReference type="NCBI Taxonomy" id="223390"/>
    <lineage>
        <taxon>Bacteria</taxon>
        <taxon>Pseudomonadati</taxon>
        <taxon>Pseudomonadota</taxon>
        <taxon>Alphaproteobacteria</taxon>
        <taxon>Hyphomicrobiales</taxon>
        <taxon>Xanthobacteraceae</taxon>
        <taxon>Ancylobacter</taxon>
    </lineage>
</organism>
<protein>
    <submittedName>
        <fullName evidence="1">Uncharacterized protein</fullName>
    </submittedName>
</protein>
<accession>A0A9E7A8Y6</accession>
<dbReference type="Proteomes" id="UP000831684">
    <property type="component" value="Chromosome"/>
</dbReference>
<proteinExistence type="predicted"/>
<sequence>MSKRLLPGSAHDALDKMFDSIGRTHGSAASEGIYIAASMLDVSHWTLRAQLNPDKTGSEISYAKVVQFTRAFGCTDAAEHLALCAGGVFVPLPREGDAVAALTADAMREMGEAVARIFASTSPLSEGGAAITANEARAALPEVHEALVALSNLYSRLREKAEG</sequence>
<dbReference type="RefSeq" id="WP_244450687.1">
    <property type="nucleotide sequence ID" value="NZ_CP083239.1"/>
</dbReference>